<dbReference type="GO" id="GO:0006298">
    <property type="term" value="P:mismatch repair"/>
    <property type="evidence" value="ECO:0007669"/>
    <property type="project" value="UniProtKB-UniRule"/>
</dbReference>
<dbReference type="SUPFAM" id="SSF54211">
    <property type="entry name" value="Ribosomal protein S5 domain 2-like"/>
    <property type="match status" value="1"/>
</dbReference>
<dbReference type="SMART" id="SM00853">
    <property type="entry name" value="MutL_C"/>
    <property type="match status" value="1"/>
</dbReference>
<dbReference type="InterPro" id="IPR002099">
    <property type="entry name" value="MutL/Mlh/PMS"/>
</dbReference>
<gene>
    <name evidence="5" type="primary">mutL</name>
    <name evidence="9" type="ORF">ETSY1_02410</name>
</gene>
<dbReference type="GO" id="GO:0140664">
    <property type="term" value="F:ATP-dependent DNA damage sensor activity"/>
    <property type="evidence" value="ECO:0007669"/>
    <property type="project" value="InterPro"/>
</dbReference>
<keyword evidence="3 5" id="KW-0227">DNA damage</keyword>
<evidence type="ECO:0000259" key="8">
    <source>
        <dbReference type="SMART" id="SM01340"/>
    </source>
</evidence>
<dbReference type="InterPro" id="IPR014762">
    <property type="entry name" value="DNA_mismatch_repair_CS"/>
</dbReference>
<dbReference type="InterPro" id="IPR038973">
    <property type="entry name" value="MutL/Mlh/Pms-like"/>
</dbReference>
<dbReference type="PANTHER" id="PTHR10073:SF12">
    <property type="entry name" value="DNA MISMATCH REPAIR PROTEIN MLH1"/>
    <property type="match status" value="1"/>
</dbReference>
<evidence type="ECO:0000256" key="2">
    <source>
        <dbReference type="ARBA" id="ARBA00021975"/>
    </source>
</evidence>
<dbReference type="GO" id="GO:0016887">
    <property type="term" value="F:ATP hydrolysis activity"/>
    <property type="evidence" value="ECO:0007669"/>
    <property type="project" value="InterPro"/>
</dbReference>
<dbReference type="Gene3D" id="3.30.230.10">
    <property type="match status" value="1"/>
</dbReference>
<organism evidence="9 10">
    <name type="scientific">Entotheonella factor</name>
    <dbReference type="NCBI Taxonomy" id="1429438"/>
    <lineage>
        <taxon>Bacteria</taxon>
        <taxon>Pseudomonadati</taxon>
        <taxon>Nitrospinota/Tectimicrobiota group</taxon>
        <taxon>Candidatus Tectimicrobiota</taxon>
        <taxon>Candidatus Entotheonellia</taxon>
        <taxon>Candidatus Entotheonellales</taxon>
        <taxon>Candidatus Entotheonellaceae</taxon>
        <taxon>Candidatus Entotheonella</taxon>
    </lineage>
</organism>
<dbReference type="InterPro" id="IPR013507">
    <property type="entry name" value="DNA_mismatch_S5_2-like"/>
</dbReference>
<reference evidence="9 10" key="1">
    <citation type="journal article" date="2014" name="Nature">
        <title>An environmental bacterial taxon with a large and distinct metabolic repertoire.</title>
        <authorList>
            <person name="Wilson M.C."/>
            <person name="Mori T."/>
            <person name="Ruckert C."/>
            <person name="Uria A.R."/>
            <person name="Helf M.J."/>
            <person name="Takada K."/>
            <person name="Gernert C."/>
            <person name="Steffens U.A."/>
            <person name="Heycke N."/>
            <person name="Schmitt S."/>
            <person name="Rinke C."/>
            <person name="Helfrich E.J."/>
            <person name="Brachmann A.O."/>
            <person name="Gurgui C."/>
            <person name="Wakimoto T."/>
            <person name="Kracht M."/>
            <person name="Crusemann M."/>
            <person name="Hentschel U."/>
            <person name="Abe I."/>
            <person name="Matsunaga S."/>
            <person name="Kalinowski J."/>
            <person name="Takeyama H."/>
            <person name="Piel J."/>
        </authorList>
    </citation>
    <scope>NUCLEOTIDE SEQUENCE [LARGE SCALE GENOMIC DNA]</scope>
    <source>
        <strain evidence="10">TSY1</strain>
    </source>
</reference>
<evidence type="ECO:0000256" key="5">
    <source>
        <dbReference type="HAMAP-Rule" id="MF_00149"/>
    </source>
</evidence>
<feature type="compositionally biased region" description="Low complexity" evidence="6">
    <location>
        <begin position="378"/>
        <end position="394"/>
    </location>
</feature>
<sequence length="622" mass="67564">MGRVQSLPDNVINHIAAGEVVERPASVVKELVENALDAQARSIHVTAQGGGIELIQVDDDGIGMDADDATHCFERHATSKLRTLSDLESLATMGFRGEALPSIAAVSRLQMTSRCAADMAGTRVVIEGGRVDGVETCGAPLGTSFRIADLFYNTPARRKFLKSPATESGHIVQSFTALALTSAEVHMTLRLNGRLHTQAAPAKSLGERFDMIFGAGLQDQLLDIEHVEDDLQVTGLIARATFHRATRRQQFFFVNQRPVQSRALSQALYDAYRTLLPRDRHPVVCLFLTLPPGEVDVNVHPAKLEVRFRRERHIYDCIRRLMIRRLEETLTGPPVDAPAFESASPAARPVPMMWGTAAAPAPSRTMVGASPIPPAEASIAPPVPAASASSPQPAVTGASSPGVDGERHEGLDFHTGYPAEGNAVLDGQPLGQLHETYLLVQYPDGVFIVDQHAAHERVVYERLVAKMQASLAESQHLLFPVNIDLSGVDPDWLEACLPRLTSFGFALEPFGGHTYRMHSVPALLAERDHAAALMDVLDVLRTPNADEAPEHAATGVPSVLHRVVTVMACHGAIRAGQRLQEAEMRGLLRDLARTPRPFTCPHGRPVLVNVALSDIEKTFLRR</sequence>
<dbReference type="Pfam" id="PF01119">
    <property type="entry name" value="DNA_mis_repair"/>
    <property type="match status" value="1"/>
</dbReference>
<dbReference type="GO" id="GO:0005524">
    <property type="term" value="F:ATP binding"/>
    <property type="evidence" value="ECO:0007669"/>
    <property type="project" value="InterPro"/>
</dbReference>
<dbReference type="InterPro" id="IPR020667">
    <property type="entry name" value="DNA_mismatch_repair_MutL"/>
</dbReference>
<dbReference type="InterPro" id="IPR014790">
    <property type="entry name" value="MutL_C"/>
</dbReference>
<evidence type="ECO:0000313" key="9">
    <source>
        <dbReference type="EMBL" id="ETX02779.1"/>
    </source>
</evidence>
<evidence type="ECO:0000313" key="10">
    <source>
        <dbReference type="Proteomes" id="UP000019141"/>
    </source>
</evidence>
<keyword evidence="10" id="KW-1185">Reference proteome</keyword>
<dbReference type="Gene3D" id="3.30.1540.20">
    <property type="entry name" value="MutL, C-terminal domain, dimerisation subdomain"/>
    <property type="match status" value="1"/>
</dbReference>
<name>W4LXJ1_ENTF1</name>
<comment type="similarity">
    <text evidence="1 5">Belongs to the DNA mismatch repair MutL/HexB family.</text>
</comment>
<dbReference type="CDD" id="cd00782">
    <property type="entry name" value="MutL_Trans"/>
    <property type="match status" value="1"/>
</dbReference>
<dbReference type="SUPFAM" id="SSF118116">
    <property type="entry name" value="DNA mismatch repair protein MutL"/>
    <property type="match status" value="1"/>
</dbReference>
<feature type="domain" description="MutL C-terminal dimerisation" evidence="7">
    <location>
        <begin position="429"/>
        <end position="579"/>
    </location>
</feature>
<dbReference type="InterPro" id="IPR036890">
    <property type="entry name" value="HATPase_C_sf"/>
</dbReference>
<dbReference type="PATRIC" id="fig|1429438.4.peg.652"/>
<dbReference type="HOGENOM" id="CLU_004131_4_2_7"/>
<dbReference type="SMART" id="SM01340">
    <property type="entry name" value="DNA_mis_repair"/>
    <property type="match status" value="1"/>
</dbReference>
<protein>
    <recommendedName>
        <fullName evidence="2 5">DNA mismatch repair protein MutL</fullName>
    </recommendedName>
</protein>
<keyword evidence="4 5" id="KW-0234">DNA repair</keyword>
<dbReference type="GO" id="GO:0030983">
    <property type="term" value="F:mismatched DNA binding"/>
    <property type="evidence" value="ECO:0007669"/>
    <property type="project" value="InterPro"/>
</dbReference>
<evidence type="ECO:0000259" key="7">
    <source>
        <dbReference type="SMART" id="SM00853"/>
    </source>
</evidence>
<dbReference type="PROSITE" id="PS00058">
    <property type="entry name" value="DNA_MISMATCH_REPAIR_1"/>
    <property type="match status" value="1"/>
</dbReference>
<feature type="region of interest" description="Disordered" evidence="6">
    <location>
        <begin position="378"/>
        <end position="409"/>
    </location>
</feature>
<dbReference type="SUPFAM" id="SSF55874">
    <property type="entry name" value="ATPase domain of HSP90 chaperone/DNA topoisomerase II/histidine kinase"/>
    <property type="match status" value="1"/>
</dbReference>
<dbReference type="InterPro" id="IPR042120">
    <property type="entry name" value="MutL_C_dimsub"/>
</dbReference>
<dbReference type="AlphaFoldDB" id="W4LXJ1"/>
<evidence type="ECO:0000256" key="3">
    <source>
        <dbReference type="ARBA" id="ARBA00022763"/>
    </source>
</evidence>
<dbReference type="Pfam" id="PF08676">
    <property type="entry name" value="MutL_C"/>
    <property type="match status" value="1"/>
</dbReference>
<proteinExistence type="inferred from homology"/>
<feature type="domain" description="DNA mismatch repair protein S5" evidence="8">
    <location>
        <begin position="209"/>
        <end position="327"/>
    </location>
</feature>
<dbReference type="Proteomes" id="UP000019141">
    <property type="component" value="Unassembled WGS sequence"/>
</dbReference>
<evidence type="ECO:0000256" key="1">
    <source>
        <dbReference type="ARBA" id="ARBA00006082"/>
    </source>
</evidence>
<dbReference type="HAMAP" id="MF_00149">
    <property type="entry name" value="DNA_mis_repair"/>
    <property type="match status" value="1"/>
</dbReference>
<dbReference type="Pfam" id="PF13589">
    <property type="entry name" value="HATPase_c_3"/>
    <property type="match status" value="1"/>
</dbReference>
<dbReference type="InterPro" id="IPR014721">
    <property type="entry name" value="Ribsml_uS5_D2-typ_fold_subgr"/>
</dbReference>
<dbReference type="Gene3D" id="3.30.565.10">
    <property type="entry name" value="Histidine kinase-like ATPase, C-terminal domain"/>
    <property type="match status" value="1"/>
</dbReference>
<dbReference type="PANTHER" id="PTHR10073">
    <property type="entry name" value="DNA MISMATCH REPAIR PROTEIN MLH, PMS, MUTL"/>
    <property type="match status" value="1"/>
</dbReference>
<accession>W4LXJ1</accession>
<evidence type="ECO:0000256" key="4">
    <source>
        <dbReference type="ARBA" id="ARBA00023204"/>
    </source>
</evidence>
<dbReference type="CDD" id="cd16926">
    <property type="entry name" value="HATPase_MutL-MLH-PMS-like"/>
    <property type="match status" value="1"/>
</dbReference>
<comment type="caution">
    <text evidence="9">The sequence shown here is derived from an EMBL/GenBank/DDBJ whole genome shotgun (WGS) entry which is preliminary data.</text>
</comment>
<dbReference type="InterPro" id="IPR042121">
    <property type="entry name" value="MutL_C_regsub"/>
</dbReference>
<dbReference type="EMBL" id="AZHW01000108">
    <property type="protein sequence ID" value="ETX02779.1"/>
    <property type="molecule type" value="Genomic_DNA"/>
</dbReference>
<dbReference type="InterPro" id="IPR020568">
    <property type="entry name" value="Ribosomal_Su5_D2-typ_SF"/>
</dbReference>
<comment type="function">
    <text evidence="5">This protein is involved in the repair of mismatches in DNA. It is required for dam-dependent methyl-directed DNA mismatch repair. May act as a 'molecular matchmaker', a protein that promotes the formation of a stable complex between two or more DNA-binding proteins in an ATP-dependent manner without itself being part of a final effector complex.</text>
</comment>
<dbReference type="FunFam" id="3.30.565.10:FF:000003">
    <property type="entry name" value="DNA mismatch repair endonuclease MutL"/>
    <property type="match status" value="1"/>
</dbReference>
<dbReference type="NCBIfam" id="TIGR00585">
    <property type="entry name" value="mutl"/>
    <property type="match status" value="1"/>
</dbReference>
<dbReference type="InterPro" id="IPR037198">
    <property type="entry name" value="MutL_C_sf"/>
</dbReference>
<evidence type="ECO:0000256" key="6">
    <source>
        <dbReference type="SAM" id="MobiDB-lite"/>
    </source>
</evidence>
<dbReference type="Gene3D" id="3.30.1370.100">
    <property type="entry name" value="MutL, C-terminal domain, regulatory subdomain"/>
    <property type="match status" value="1"/>
</dbReference>
<dbReference type="GO" id="GO:0032300">
    <property type="term" value="C:mismatch repair complex"/>
    <property type="evidence" value="ECO:0007669"/>
    <property type="project" value="InterPro"/>
</dbReference>